<dbReference type="EMBL" id="PRDK01000006">
    <property type="protein sequence ID" value="MBE8714544.1"/>
    <property type="molecule type" value="Genomic_DNA"/>
</dbReference>
<dbReference type="AlphaFoldDB" id="A0A928V1R2"/>
<comment type="caution">
    <text evidence="2">The sequence shown here is derived from an EMBL/GenBank/DDBJ whole genome shotgun (WGS) entry which is preliminary data.</text>
</comment>
<dbReference type="InterPro" id="IPR058505">
    <property type="entry name" value="DUF8192"/>
</dbReference>
<evidence type="ECO:0000259" key="1">
    <source>
        <dbReference type="Pfam" id="PF26612"/>
    </source>
</evidence>
<organism evidence="2 3">
    <name type="scientific">Sphingobacterium hungaricum</name>
    <dbReference type="NCBI Taxonomy" id="2082723"/>
    <lineage>
        <taxon>Bacteria</taxon>
        <taxon>Pseudomonadati</taxon>
        <taxon>Bacteroidota</taxon>
        <taxon>Sphingobacteriia</taxon>
        <taxon>Sphingobacteriales</taxon>
        <taxon>Sphingobacteriaceae</taxon>
        <taxon>Sphingobacterium</taxon>
    </lineage>
</organism>
<sequence length="149" mass="17084">MKLYLTLMLFFVTNINLFSQSNTSVRLPDSLIVNLPKTGLDESDSLNKYEVEILNYIFKDNVAQFDFLDKIIIMLSGNRGKKNYFNMIRENASNKNIPLDLGELYVLDKNDELNCKGVDAVIIYWSKIKLSSSDVLKKVNSIMCKNLSK</sequence>
<accession>A0A928V1R2</accession>
<feature type="domain" description="DUF8192" evidence="1">
    <location>
        <begin position="44"/>
        <end position="140"/>
    </location>
</feature>
<proteinExistence type="predicted"/>
<name>A0A928V1R2_9SPHI</name>
<evidence type="ECO:0000313" key="3">
    <source>
        <dbReference type="Proteomes" id="UP000616201"/>
    </source>
</evidence>
<protein>
    <recommendedName>
        <fullName evidence="1">DUF8192 domain-containing protein</fullName>
    </recommendedName>
</protein>
<dbReference type="Proteomes" id="UP000616201">
    <property type="component" value="Unassembled WGS sequence"/>
</dbReference>
<dbReference type="RefSeq" id="WP_196936199.1">
    <property type="nucleotide sequence ID" value="NZ_MU158698.1"/>
</dbReference>
<keyword evidence="3" id="KW-1185">Reference proteome</keyword>
<evidence type="ECO:0000313" key="2">
    <source>
        <dbReference type="EMBL" id="MBE8714544.1"/>
    </source>
</evidence>
<reference evidence="2" key="1">
    <citation type="submission" date="2018-02" db="EMBL/GenBank/DDBJ databases">
        <authorList>
            <person name="Vasarhelyi B.M."/>
            <person name="Deshmukh S."/>
            <person name="Balint B."/>
            <person name="Kukolya J."/>
        </authorList>
    </citation>
    <scope>NUCLEOTIDE SEQUENCE</scope>
    <source>
        <strain evidence="2">KB22</strain>
    </source>
</reference>
<gene>
    <name evidence="2" type="ORF">C4F49_12715</name>
</gene>
<dbReference type="Pfam" id="PF26612">
    <property type="entry name" value="DUF8192"/>
    <property type="match status" value="1"/>
</dbReference>